<comment type="caution">
    <text evidence="1">The sequence shown here is derived from an EMBL/GenBank/DDBJ whole genome shotgun (WGS) entry which is preliminary data.</text>
</comment>
<sequence>MSKQNLALATQGDLLIVLRRMTIKALMEMREATGETDFTDTLSAFYFSNRAIAAEVNGCSGHVAELIQDSDLDYVHKGSEILVWLDDLEERLERFANQE</sequence>
<reference evidence="1 2" key="1">
    <citation type="submission" date="2020-04" db="EMBL/GenBank/DDBJ databases">
        <title>Whole-genome sequencing of Vibrio spp. from China reveals different genetic environments of blaCTX-M-14 among diverse lineages.</title>
        <authorList>
            <person name="Zheng Z."/>
            <person name="Ye L."/>
            <person name="Chen S."/>
        </authorList>
    </citation>
    <scope>NUCLEOTIDE SEQUENCE [LARGE SCALE GENOMIC DNA]</scope>
    <source>
        <strain evidence="1 2">Vb1636</strain>
    </source>
</reference>
<dbReference type="RefSeq" id="WP_169628930.1">
    <property type="nucleotide sequence ID" value="NZ_JABCMA010000025.1"/>
</dbReference>
<accession>A0A7Y0R0Y1</accession>
<name>A0A7Y0R0Y1_VIBAL</name>
<organism evidence="1 2">
    <name type="scientific">Vibrio alginolyticus</name>
    <dbReference type="NCBI Taxonomy" id="663"/>
    <lineage>
        <taxon>Bacteria</taxon>
        <taxon>Pseudomonadati</taxon>
        <taxon>Pseudomonadota</taxon>
        <taxon>Gammaproteobacteria</taxon>
        <taxon>Vibrionales</taxon>
        <taxon>Vibrionaceae</taxon>
        <taxon>Vibrio</taxon>
    </lineage>
</organism>
<dbReference type="EMBL" id="JABCMA010000025">
    <property type="protein sequence ID" value="NMR75564.1"/>
    <property type="molecule type" value="Genomic_DNA"/>
</dbReference>
<dbReference type="Proteomes" id="UP000565155">
    <property type="component" value="Unassembled WGS sequence"/>
</dbReference>
<evidence type="ECO:0000313" key="2">
    <source>
        <dbReference type="Proteomes" id="UP000565155"/>
    </source>
</evidence>
<proteinExistence type="predicted"/>
<protein>
    <submittedName>
        <fullName evidence="1">Uncharacterized protein</fullName>
    </submittedName>
</protein>
<dbReference type="AlphaFoldDB" id="A0A7Y0R0Y1"/>
<gene>
    <name evidence="1" type="ORF">HKB35_18270</name>
</gene>
<evidence type="ECO:0000313" key="1">
    <source>
        <dbReference type="EMBL" id="NMR75564.1"/>
    </source>
</evidence>